<comment type="similarity">
    <text evidence="2">Belongs to the bacterial sugar transferase family.</text>
</comment>
<gene>
    <name evidence="9" type="ORF">JIN87_13750</name>
</gene>
<dbReference type="Pfam" id="PF13727">
    <property type="entry name" value="CoA_binding_3"/>
    <property type="match status" value="1"/>
</dbReference>
<keyword evidence="4 7" id="KW-0812">Transmembrane</keyword>
<keyword evidence="5 7" id="KW-1133">Transmembrane helix</keyword>
<keyword evidence="3" id="KW-0808">Transferase</keyword>
<organism evidence="9 10">
    <name type="scientific">Pelagicoccus mobilis</name>
    <dbReference type="NCBI Taxonomy" id="415221"/>
    <lineage>
        <taxon>Bacteria</taxon>
        <taxon>Pseudomonadati</taxon>
        <taxon>Verrucomicrobiota</taxon>
        <taxon>Opitutia</taxon>
        <taxon>Puniceicoccales</taxon>
        <taxon>Pelagicoccaceae</taxon>
        <taxon>Pelagicoccus</taxon>
    </lineage>
</organism>
<evidence type="ECO:0000256" key="5">
    <source>
        <dbReference type="ARBA" id="ARBA00022989"/>
    </source>
</evidence>
<dbReference type="Proteomes" id="UP000617628">
    <property type="component" value="Unassembled WGS sequence"/>
</dbReference>
<dbReference type="InterPro" id="IPR003362">
    <property type="entry name" value="Bact_transf"/>
</dbReference>
<feature type="domain" description="Bacterial sugar transferase" evidence="8">
    <location>
        <begin position="259"/>
        <end position="438"/>
    </location>
</feature>
<dbReference type="AlphaFoldDB" id="A0A934RZU8"/>
<evidence type="ECO:0000256" key="6">
    <source>
        <dbReference type="ARBA" id="ARBA00023136"/>
    </source>
</evidence>
<accession>A0A934RZU8</accession>
<evidence type="ECO:0000256" key="3">
    <source>
        <dbReference type="ARBA" id="ARBA00022679"/>
    </source>
</evidence>
<feature type="transmembrane region" description="Helical" evidence="7">
    <location>
        <begin position="61"/>
        <end position="82"/>
    </location>
</feature>
<dbReference type="InterPro" id="IPR017475">
    <property type="entry name" value="EPS_sugar_tfrase"/>
</dbReference>
<keyword evidence="10" id="KW-1185">Reference proteome</keyword>
<name>A0A934RZU8_9BACT</name>
<dbReference type="GO" id="GO:0016780">
    <property type="term" value="F:phosphotransferase activity, for other substituted phosphate groups"/>
    <property type="evidence" value="ECO:0007669"/>
    <property type="project" value="TreeGrafter"/>
</dbReference>
<feature type="transmembrane region" description="Helical" evidence="7">
    <location>
        <begin position="29"/>
        <end position="49"/>
    </location>
</feature>
<keyword evidence="6 7" id="KW-0472">Membrane</keyword>
<evidence type="ECO:0000256" key="4">
    <source>
        <dbReference type="ARBA" id="ARBA00022692"/>
    </source>
</evidence>
<dbReference type="NCBIfam" id="TIGR03025">
    <property type="entry name" value="EPS_sugtrans"/>
    <property type="match status" value="1"/>
</dbReference>
<evidence type="ECO:0000313" key="9">
    <source>
        <dbReference type="EMBL" id="MBK1877936.1"/>
    </source>
</evidence>
<dbReference type="EMBL" id="JAENIL010000024">
    <property type="protein sequence ID" value="MBK1877936.1"/>
    <property type="molecule type" value="Genomic_DNA"/>
</dbReference>
<dbReference type="PANTHER" id="PTHR30576">
    <property type="entry name" value="COLANIC BIOSYNTHESIS UDP-GLUCOSE LIPID CARRIER TRANSFERASE"/>
    <property type="match status" value="1"/>
</dbReference>
<evidence type="ECO:0000256" key="7">
    <source>
        <dbReference type="SAM" id="Phobius"/>
    </source>
</evidence>
<evidence type="ECO:0000313" key="10">
    <source>
        <dbReference type="Proteomes" id="UP000617628"/>
    </source>
</evidence>
<feature type="transmembrane region" description="Helical" evidence="7">
    <location>
        <begin position="88"/>
        <end position="107"/>
    </location>
</feature>
<proteinExistence type="inferred from homology"/>
<comment type="subcellular location">
    <subcellularLocation>
        <location evidence="1">Membrane</location>
        <topology evidence="1">Multi-pass membrane protein</topology>
    </subcellularLocation>
</comment>
<evidence type="ECO:0000256" key="2">
    <source>
        <dbReference type="ARBA" id="ARBA00006464"/>
    </source>
</evidence>
<evidence type="ECO:0000256" key="1">
    <source>
        <dbReference type="ARBA" id="ARBA00004141"/>
    </source>
</evidence>
<dbReference type="PANTHER" id="PTHR30576:SF0">
    <property type="entry name" value="UNDECAPRENYL-PHOSPHATE N-ACETYLGALACTOSAMINYL 1-PHOSPHATE TRANSFERASE-RELATED"/>
    <property type="match status" value="1"/>
</dbReference>
<reference evidence="9" key="1">
    <citation type="submission" date="2021-01" db="EMBL/GenBank/DDBJ databases">
        <title>Modified the classification status of verrucomicrobia.</title>
        <authorList>
            <person name="Feng X."/>
        </authorList>
    </citation>
    <scope>NUCLEOTIDE SEQUENCE</scope>
    <source>
        <strain evidence="9">KCTC 13126</strain>
    </source>
</reference>
<comment type="caution">
    <text evidence="9">The sequence shown here is derived from an EMBL/GenBank/DDBJ whole genome shotgun (WGS) entry which is preliminary data.</text>
</comment>
<dbReference type="GO" id="GO:0016020">
    <property type="term" value="C:membrane"/>
    <property type="evidence" value="ECO:0007669"/>
    <property type="project" value="UniProtKB-SubCell"/>
</dbReference>
<sequence length="443" mass="50000">MVIAYVLRYVLNIGVVNDVPPRPGVIEYFIHYSAGFVLFFLLAMNLKLYDSNVTASVERSTMRLVNVSLFWAIMFLGSSLILKLSPPISRLFVGYSCALMCGLLPAWRIAYLRAAKRVGFDKNLVKRVLLVGCSPEHTELVERLTSNASGTYEVVGVVTTTECAEASCRDLPIVGSLDRLDETLAELEVDAITVADLELSYDAILGIAKVCERRFVEFTLVPGEFEVFSQCLGLRMIGSQPVLGIAELPQNRIFSRIVKRVVDLVGSMVGLLITAPITPIVAFFIWKESPGPIIYRQTRMGKGGKLFTIYKFRSMKLASESDGKARWCKRDDPRRLKCGAFLRKWNIDELPQFWNVLKGDMSLVGPRPERPELIVDFLDKIPHYQSRHSVRPGMTGWAQVNGLRGDTSLEDRIQHDLQYIENWSLSLDITIQVRTLFQYKNAY</sequence>
<feature type="transmembrane region" description="Helical" evidence="7">
    <location>
        <begin position="261"/>
        <end position="286"/>
    </location>
</feature>
<evidence type="ECO:0000259" key="8">
    <source>
        <dbReference type="Pfam" id="PF02397"/>
    </source>
</evidence>
<dbReference type="Gene3D" id="3.40.50.720">
    <property type="entry name" value="NAD(P)-binding Rossmann-like Domain"/>
    <property type="match status" value="1"/>
</dbReference>
<protein>
    <submittedName>
        <fullName evidence="9">Exopolysaccharide biosynthesis polyprenyl glycosylphosphotransferase</fullName>
    </submittedName>
</protein>
<dbReference type="Pfam" id="PF02397">
    <property type="entry name" value="Bac_transf"/>
    <property type="match status" value="1"/>
</dbReference>